<dbReference type="PROSITE" id="PS00216">
    <property type="entry name" value="SUGAR_TRANSPORT_1"/>
    <property type="match status" value="1"/>
</dbReference>
<dbReference type="GO" id="GO:0005886">
    <property type="term" value="C:plasma membrane"/>
    <property type="evidence" value="ECO:0007669"/>
    <property type="project" value="UniProtKB-SubCell"/>
</dbReference>
<feature type="transmembrane region" description="Helical" evidence="7">
    <location>
        <begin position="299"/>
        <end position="317"/>
    </location>
</feature>
<keyword evidence="4 7" id="KW-0812">Transmembrane</keyword>
<name>A0AAP2Z693_9EURY</name>
<evidence type="ECO:0000313" key="9">
    <source>
        <dbReference type="EMBL" id="MCU4751357.1"/>
    </source>
</evidence>
<feature type="transmembrane region" description="Helical" evidence="7">
    <location>
        <begin position="363"/>
        <end position="383"/>
    </location>
</feature>
<reference evidence="9 10" key="1">
    <citation type="submission" date="2022-09" db="EMBL/GenBank/DDBJ databases">
        <title>Enrichment on poylsaccharides allowed isolation of novel metabolic and taxonomic groups of Haloarchaea.</title>
        <authorList>
            <person name="Sorokin D.Y."/>
            <person name="Elcheninov A.G."/>
            <person name="Khizhniak T.V."/>
            <person name="Kolganova T.V."/>
            <person name="Kublanov I.V."/>
        </authorList>
    </citation>
    <scope>NUCLEOTIDE SEQUENCE [LARGE SCALE GENOMIC DNA]</scope>
    <source>
        <strain evidence="9 10">AArc-curdl1</strain>
    </source>
</reference>
<dbReference type="InterPro" id="IPR036259">
    <property type="entry name" value="MFS_trans_sf"/>
</dbReference>
<dbReference type="InterPro" id="IPR005829">
    <property type="entry name" value="Sugar_transporter_CS"/>
</dbReference>
<evidence type="ECO:0000256" key="1">
    <source>
        <dbReference type="ARBA" id="ARBA00004651"/>
    </source>
</evidence>
<feature type="transmembrane region" description="Helical" evidence="7">
    <location>
        <begin position="47"/>
        <end position="70"/>
    </location>
</feature>
<dbReference type="InterPro" id="IPR011701">
    <property type="entry name" value="MFS"/>
</dbReference>
<evidence type="ECO:0000256" key="2">
    <source>
        <dbReference type="ARBA" id="ARBA00022448"/>
    </source>
</evidence>
<gene>
    <name evidence="9" type="ORF">OB919_05075</name>
</gene>
<keyword evidence="6 7" id="KW-0472">Membrane</keyword>
<dbReference type="Pfam" id="PF07690">
    <property type="entry name" value="MFS_1"/>
    <property type="match status" value="2"/>
</dbReference>
<sequence length="427" mass="45896">MSSGYTQGIQANWKQFLLQVLTVFAVGLTMGSQRTVVPVMGEETFGITSFLVIGSFVVSFGIVKAVLNLYSGKWADVYGRKPILILGWVSALPIPFILILAPSWEWIVAGNLLLGVNQGVAWSMSMISKIELAGPGQRGLAAGIDEAFGYTGVAIGAWLTGVIAASYSLRPEPFYFLLLVIIVAMLIALFFIEETLPYAKAEAAQPDGGEEKTSDDAELSFKEIVKQATYGDRTLFTAAQAGHVENFVDTLVWIAFPLFLFAQGLDTAQIGVVVGVHSAAYFLQVYTGRLGDQIGRKPPIVVGFFLAGGGILGMMLVEGYLAWIVMSGIAGVGMALHYPNLISVASDAAHPLWRSTGLGVYRLWRDLGYAVGAILIGLTMDLLYIEAAFYGTAIAMFISGGLVVLLMEETHPEFGTHERPSLSQADD</sequence>
<dbReference type="PROSITE" id="PS50850">
    <property type="entry name" value="MFS"/>
    <property type="match status" value="1"/>
</dbReference>
<dbReference type="EMBL" id="JAOPJZ010000002">
    <property type="protein sequence ID" value="MCU4751357.1"/>
    <property type="molecule type" value="Genomic_DNA"/>
</dbReference>
<dbReference type="InterPro" id="IPR020846">
    <property type="entry name" value="MFS_dom"/>
</dbReference>
<dbReference type="PANTHER" id="PTHR23517">
    <property type="entry name" value="RESISTANCE PROTEIN MDTM, PUTATIVE-RELATED-RELATED"/>
    <property type="match status" value="1"/>
</dbReference>
<evidence type="ECO:0000259" key="8">
    <source>
        <dbReference type="PROSITE" id="PS50850"/>
    </source>
</evidence>
<evidence type="ECO:0000256" key="3">
    <source>
        <dbReference type="ARBA" id="ARBA00022475"/>
    </source>
</evidence>
<protein>
    <submittedName>
        <fullName evidence="9">MFS transporter</fullName>
    </submittedName>
</protein>
<feature type="transmembrane region" description="Helical" evidence="7">
    <location>
        <begin position="323"/>
        <end position="342"/>
    </location>
</feature>
<proteinExistence type="predicted"/>
<evidence type="ECO:0000256" key="7">
    <source>
        <dbReference type="SAM" id="Phobius"/>
    </source>
</evidence>
<evidence type="ECO:0000256" key="6">
    <source>
        <dbReference type="ARBA" id="ARBA00023136"/>
    </source>
</evidence>
<evidence type="ECO:0000256" key="5">
    <source>
        <dbReference type="ARBA" id="ARBA00022989"/>
    </source>
</evidence>
<feature type="domain" description="Major facilitator superfamily (MFS) profile" evidence="8">
    <location>
        <begin position="15"/>
        <end position="411"/>
    </location>
</feature>
<dbReference type="SUPFAM" id="SSF103473">
    <property type="entry name" value="MFS general substrate transporter"/>
    <property type="match status" value="1"/>
</dbReference>
<keyword evidence="5 7" id="KW-1133">Transmembrane helix</keyword>
<evidence type="ECO:0000313" key="10">
    <source>
        <dbReference type="Proteomes" id="UP001321047"/>
    </source>
</evidence>
<feature type="transmembrane region" description="Helical" evidence="7">
    <location>
        <begin position="147"/>
        <end position="168"/>
    </location>
</feature>
<feature type="transmembrane region" description="Helical" evidence="7">
    <location>
        <begin position="389"/>
        <end position="407"/>
    </location>
</feature>
<accession>A0AAP2Z693</accession>
<feature type="transmembrane region" description="Helical" evidence="7">
    <location>
        <begin position="174"/>
        <end position="192"/>
    </location>
</feature>
<comment type="subcellular location">
    <subcellularLocation>
        <location evidence="1">Cell membrane</location>
        <topology evidence="1">Multi-pass membrane protein</topology>
    </subcellularLocation>
</comment>
<keyword evidence="3" id="KW-1003">Cell membrane</keyword>
<keyword evidence="10" id="KW-1185">Reference proteome</keyword>
<dbReference type="CDD" id="cd17325">
    <property type="entry name" value="MFS_MdtG_SLC18_like"/>
    <property type="match status" value="1"/>
</dbReference>
<dbReference type="AlphaFoldDB" id="A0AAP2Z693"/>
<dbReference type="PANTHER" id="PTHR23517:SF3">
    <property type="entry name" value="INTEGRAL MEMBRANE TRANSPORT PROTEIN"/>
    <property type="match status" value="1"/>
</dbReference>
<dbReference type="Proteomes" id="UP001321047">
    <property type="component" value="Unassembled WGS sequence"/>
</dbReference>
<dbReference type="GO" id="GO:0022857">
    <property type="term" value="F:transmembrane transporter activity"/>
    <property type="evidence" value="ECO:0007669"/>
    <property type="project" value="InterPro"/>
</dbReference>
<dbReference type="InterPro" id="IPR050171">
    <property type="entry name" value="MFS_Transporters"/>
</dbReference>
<comment type="caution">
    <text evidence="9">The sequence shown here is derived from an EMBL/GenBank/DDBJ whole genome shotgun (WGS) entry which is preliminary data.</text>
</comment>
<dbReference type="Gene3D" id="1.20.1250.20">
    <property type="entry name" value="MFS general substrate transporter like domains"/>
    <property type="match status" value="2"/>
</dbReference>
<keyword evidence="2" id="KW-0813">Transport</keyword>
<evidence type="ECO:0000256" key="4">
    <source>
        <dbReference type="ARBA" id="ARBA00022692"/>
    </source>
</evidence>
<dbReference type="RefSeq" id="WP_342807037.1">
    <property type="nucleotide sequence ID" value="NZ_JAOPJZ010000002.1"/>
</dbReference>
<feature type="transmembrane region" description="Helical" evidence="7">
    <location>
        <begin position="82"/>
        <end position="100"/>
    </location>
</feature>
<organism evidence="9 10">
    <name type="scientific">Natronosalvus hydrolyticus</name>
    <dbReference type="NCBI Taxonomy" id="2979988"/>
    <lineage>
        <taxon>Archaea</taxon>
        <taxon>Methanobacteriati</taxon>
        <taxon>Methanobacteriota</taxon>
        <taxon>Stenosarchaea group</taxon>
        <taxon>Halobacteria</taxon>
        <taxon>Halobacteriales</taxon>
        <taxon>Natrialbaceae</taxon>
        <taxon>Natronosalvus</taxon>
    </lineage>
</organism>